<protein>
    <submittedName>
        <fullName evidence="2">CHAP domain-containing protein</fullName>
    </submittedName>
</protein>
<dbReference type="Pfam" id="PF05257">
    <property type="entry name" value="CHAP"/>
    <property type="match status" value="1"/>
</dbReference>
<dbReference type="InterPro" id="IPR007921">
    <property type="entry name" value="CHAP_dom"/>
</dbReference>
<name>A0AAF1JYN8_9PROT</name>
<accession>A0AAF1JYN8</accession>
<sequence length="222" mass="23621">MRGAFGYQSFSHVSFGRVGTYRPPGRLYSMGRGGRRVVASRGYGGGYGGGISCVPYAREATGMAISGNGRDWWHNASGLYDRSHRPEPGSVMAMPGTGAMRMGHVAVVERVIGAREIEIHHANWGGPGIARGTVMRGVNVVDVSAANDWSAVRIQTGHSDTTFGRVYPVYGFIHNRPDRTGGTMLAGSGRRPVDIAEGGTSVSLGDLRATEVAQGGWTVVRR</sequence>
<reference evidence="2" key="1">
    <citation type="submission" date="2020-01" db="EMBL/GenBank/DDBJ databases">
        <authorList>
            <person name="Rat A."/>
        </authorList>
    </citation>
    <scope>NUCLEOTIDE SEQUENCE</scope>
    <source>
        <strain evidence="2">LMG 28251</strain>
    </source>
</reference>
<evidence type="ECO:0000313" key="3">
    <source>
        <dbReference type="Proteomes" id="UP001196068"/>
    </source>
</evidence>
<dbReference type="Gene3D" id="3.90.1720.10">
    <property type="entry name" value="endopeptidase domain like (from Nostoc punctiforme)"/>
    <property type="match status" value="1"/>
</dbReference>
<dbReference type="EMBL" id="JAAEDH010000001">
    <property type="protein sequence ID" value="MBR0653718.1"/>
    <property type="molecule type" value="Genomic_DNA"/>
</dbReference>
<organism evidence="2 3">
    <name type="scientific">Plastoroseomonas arctica</name>
    <dbReference type="NCBI Taxonomy" id="1509237"/>
    <lineage>
        <taxon>Bacteria</taxon>
        <taxon>Pseudomonadati</taxon>
        <taxon>Pseudomonadota</taxon>
        <taxon>Alphaproteobacteria</taxon>
        <taxon>Acetobacterales</taxon>
        <taxon>Acetobacteraceae</taxon>
        <taxon>Plastoroseomonas</taxon>
    </lineage>
</organism>
<feature type="domain" description="Peptidase C51" evidence="1">
    <location>
        <begin position="28"/>
        <end position="153"/>
    </location>
</feature>
<evidence type="ECO:0000259" key="1">
    <source>
        <dbReference type="PROSITE" id="PS50911"/>
    </source>
</evidence>
<dbReference type="PROSITE" id="PS50911">
    <property type="entry name" value="CHAP"/>
    <property type="match status" value="1"/>
</dbReference>
<keyword evidence="3" id="KW-1185">Reference proteome</keyword>
<dbReference type="AlphaFoldDB" id="A0AAF1JYN8"/>
<reference evidence="2" key="2">
    <citation type="journal article" date="2021" name="Syst. Appl. Microbiol.">
        <title>Roseomonas hellenica sp. nov., isolated from roots of wild-growing Alkanna tinctoria.</title>
        <authorList>
            <person name="Rat A."/>
            <person name="Naranjo H.D."/>
            <person name="Lebbe L."/>
            <person name="Cnockaert M."/>
            <person name="Krigas N."/>
            <person name="Grigoriadou K."/>
            <person name="Maloupa E."/>
            <person name="Willems A."/>
        </authorList>
    </citation>
    <scope>NUCLEOTIDE SEQUENCE</scope>
    <source>
        <strain evidence="2">LMG 28251</strain>
    </source>
</reference>
<comment type="caution">
    <text evidence="2">The sequence shown here is derived from an EMBL/GenBank/DDBJ whole genome shotgun (WGS) entry which is preliminary data.</text>
</comment>
<dbReference type="Proteomes" id="UP001196068">
    <property type="component" value="Unassembled WGS sequence"/>
</dbReference>
<dbReference type="InterPro" id="IPR038765">
    <property type="entry name" value="Papain-like_cys_pep_sf"/>
</dbReference>
<gene>
    <name evidence="2" type="ORF">GXW79_01360</name>
</gene>
<proteinExistence type="predicted"/>
<dbReference type="SUPFAM" id="SSF54001">
    <property type="entry name" value="Cysteine proteinases"/>
    <property type="match status" value="1"/>
</dbReference>
<evidence type="ECO:0000313" key="2">
    <source>
        <dbReference type="EMBL" id="MBR0653718.1"/>
    </source>
</evidence>